<dbReference type="EMBL" id="UINC01074059">
    <property type="protein sequence ID" value="SVC10899.1"/>
    <property type="molecule type" value="Genomic_DNA"/>
</dbReference>
<dbReference type="PANTHER" id="PTHR30390:SF8">
    <property type="entry name" value="SUGAR ISOMERASE (SIS)"/>
    <property type="match status" value="1"/>
</dbReference>
<dbReference type="InterPro" id="IPR035461">
    <property type="entry name" value="GmhA/DiaA"/>
</dbReference>
<dbReference type="Gene3D" id="3.40.50.10490">
    <property type="entry name" value="Glucose-6-phosphate isomerase like protein, domain 1"/>
    <property type="match status" value="1"/>
</dbReference>
<organism evidence="2">
    <name type="scientific">marine metagenome</name>
    <dbReference type="NCBI Taxonomy" id="408172"/>
    <lineage>
        <taxon>unclassified sequences</taxon>
        <taxon>metagenomes</taxon>
        <taxon>ecological metagenomes</taxon>
    </lineage>
</organism>
<evidence type="ECO:0000259" key="1">
    <source>
        <dbReference type="PROSITE" id="PS51464"/>
    </source>
</evidence>
<sequence>QKRFKAHSLVDNLPVISAWSNDKSYDDVFLEQLKNFLEEDDVLIVFSGSGNSTNIIKAIKYANSRKAISIGLTGMGGGKMKNLCDVCLTVNSDNMLAIESTHLALCHCIITSIRSMGKPLFKYE</sequence>
<dbReference type="PANTHER" id="PTHR30390">
    <property type="entry name" value="SEDOHEPTULOSE 7-PHOSPHATE ISOMERASE / DNAA INITIATOR-ASSOCIATING FACTOR FOR REPLICATION INITIATION"/>
    <property type="match status" value="1"/>
</dbReference>
<feature type="domain" description="SIS" evidence="1">
    <location>
        <begin position="1"/>
        <end position="119"/>
    </location>
</feature>
<dbReference type="InterPro" id="IPR001347">
    <property type="entry name" value="SIS_dom"/>
</dbReference>
<dbReference type="GO" id="GO:0097367">
    <property type="term" value="F:carbohydrate derivative binding"/>
    <property type="evidence" value="ECO:0007669"/>
    <property type="project" value="InterPro"/>
</dbReference>
<evidence type="ECO:0000313" key="2">
    <source>
        <dbReference type="EMBL" id="SVC10899.1"/>
    </source>
</evidence>
<dbReference type="Pfam" id="PF01380">
    <property type="entry name" value="SIS"/>
    <property type="match status" value="1"/>
</dbReference>
<dbReference type="AlphaFoldDB" id="A0A382JGR7"/>
<feature type="non-terminal residue" evidence="2">
    <location>
        <position position="1"/>
    </location>
</feature>
<dbReference type="InterPro" id="IPR050099">
    <property type="entry name" value="SIS_GmhA/DiaA_subfam"/>
</dbReference>
<gene>
    <name evidence="2" type="ORF">METZ01_LOCUS263753</name>
</gene>
<dbReference type="InterPro" id="IPR046348">
    <property type="entry name" value="SIS_dom_sf"/>
</dbReference>
<protein>
    <recommendedName>
        <fullName evidence="1">SIS domain-containing protein</fullName>
    </recommendedName>
</protein>
<proteinExistence type="predicted"/>
<dbReference type="PROSITE" id="PS51464">
    <property type="entry name" value="SIS"/>
    <property type="match status" value="1"/>
</dbReference>
<dbReference type="GO" id="GO:1901135">
    <property type="term" value="P:carbohydrate derivative metabolic process"/>
    <property type="evidence" value="ECO:0007669"/>
    <property type="project" value="InterPro"/>
</dbReference>
<name>A0A382JGR7_9ZZZZ</name>
<dbReference type="SUPFAM" id="SSF53697">
    <property type="entry name" value="SIS domain"/>
    <property type="match status" value="1"/>
</dbReference>
<dbReference type="CDD" id="cd05006">
    <property type="entry name" value="SIS_GmhA"/>
    <property type="match status" value="1"/>
</dbReference>
<reference evidence="2" key="1">
    <citation type="submission" date="2018-05" db="EMBL/GenBank/DDBJ databases">
        <authorList>
            <person name="Lanie J.A."/>
            <person name="Ng W.-L."/>
            <person name="Kazmierczak K.M."/>
            <person name="Andrzejewski T.M."/>
            <person name="Davidsen T.M."/>
            <person name="Wayne K.J."/>
            <person name="Tettelin H."/>
            <person name="Glass J.I."/>
            <person name="Rusch D."/>
            <person name="Podicherti R."/>
            <person name="Tsui H.-C.T."/>
            <person name="Winkler M.E."/>
        </authorList>
    </citation>
    <scope>NUCLEOTIDE SEQUENCE</scope>
</reference>
<accession>A0A382JGR7</accession>